<evidence type="ECO:0000313" key="3">
    <source>
        <dbReference type="Proteomes" id="UP001600888"/>
    </source>
</evidence>
<name>A0ABR4FAY5_9PEZI</name>
<protein>
    <recommendedName>
        <fullName evidence="4">Secreted protein</fullName>
    </recommendedName>
</protein>
<comment type="caution">
    <text evidence="2">The sequence shown here is derived from an EMBL/GenBank/DDBJ whole genome shotgun (WGS) entry which is preliminary data.</text>
</comment>
<sequence length="108" mass="12242">MVPSFSQRLFTATFLYLLENLPAVTSDCHSTSSLWNELARHRSTGLTRDLSIHSTSFTGAYLTRLSKWSETLTRRRSESGLFSELPVPSLPSFYRHRIADAFSPFVLA</sequence>
<dbReference type="Proteomes" id="UP001600888">
    <property type="component" value="Unassembled WGS sequence"/>
</dbReference>
<feature type="chain" id="PRO_5045241783" description="Secreted protein" evidence="1">
    <location>
        <begin position="27"/>
        <end position="108"/>
    </location>
</feature>
<organism evidence="2 3">
    <name type="scientific">Diaporthe vaccinii</name>
    <dbReference type="NCBI Taxonomy" id="105482"/>
    <lineage>
        <taxon>Eukaryota</taxon>
        <taxon>Fungi</taxon>
        <taxon>Dikarya</taxon>
        <taxon>Ascomycota</taxon>
        <taxon>Pezizomycotina</taxon>
        <taxon>Sordariomycetes</taxon>
        <taxon>Sordariomycetidae</taxon>
        <taxon>Diaporthales</taxon>
        <taxon>Diaporthaceae</taxon>
        <taxon>Diaporthe</taxon>
        <taxon>Diaporthe eres species complex</taxon>
    </lineage>
</organism>
<dbReference type="EMBL" id="JBAWTH010000005">
    <property type="protein sequence ID" value="KAL2291863.1"/>
    <property type="molecule type" value="Genomic_DNA"/>
</dbReference>
<evidence type="ECO:0000256" key="1">
    <source>
        <dbReference type="SAM" id="SignalP"/>
    </source>
</evidence>
<accession>A0ABR4FAY5</accession>
<gene>
    <name evidence="2" type="ORF">FJTKL_12032</name>
</gene>
<reference evidence="2 3" key="1">
    <citation type="submission" date="2024-03" db="EMBL/GenBank/DDBJ databases">
        <title>A high-quality draft genome sequence of Diaporthe vaccinii, a causative agent of upright dieback and viscid rot disease in cranberry plants.</title>
        <authorList>
            <person name="Sarrasin M."/>
            <person name="Lang B.F."/>
            <person name="Burger G."/>
        </authorList>
    </citation>
    <scope>NUCLEOTIDE SEQUENCE [LARGE SCALE GENOMIC DNA]</scope>
    <source>
        <strain evidence="2 3">IS7</strain>
    </source>
</reference>
<proteinExistence type="predicted"/>
<evidence type="ECO:0008006" key="4">
    <source>
        <dbReference type="Google" id="ProtNLM"/>
    </source>
</evidence>
<evidence type="ECO:0000313" key="2">
    <source>
        <dbReference type="EMBL" id="KAL2291863.1"/>
    </source>
</evidence>
<keyword evidence="1" id="KW-0732">Signal</keyword>
<keyword evidence="3" id="KW-1185">Reference proteome</keyword>
<feature type="signal peptide" evidence="1">
    <location>
        <begin position="1"/>
        <end position="26"/>
    </location>
</feature>